<dbReference type="SUPFAM" id="SSF55785">
    <property type="entry name" value="PYP-like sensor domain (PAS domain)"/>
    <property type="match status" value="3"/>
</dbReference>
<evidence type="ECO:0000256" key="2">
    <source>
        <dbReference type="ARBA" id="ARBA00004651"/>
    </source>
</evidence>
<dbReference type="AlphaFoldDB" id="A0A1G7V9E0"/>
<reference evidence="26" key="1">
    <citation type="submission" date="2016-10" db="EMBL/GenBank/DDBJ databases">
        <authorList>
            <person name="Varghese N."/>
            <person name="Submissions S."/>
        </authorList>
    </citation>
    <scope>NUCLEOTIDE SEQUENCE [LARGE SCALE GENOMIC DNA]</scope>
    <source>
        <strain evidence="26">930I</strain>
    </source>
</reference>
<dbReference type="Pfam" id="PF08447">
    <property type="entry name" value="PAS_3"/>
    <property type="match status" value="2"/>
</dbReference>
<dbReference type="FunFam" id="3.30.565.10:FF:000010">
    <property type="entry name" value="Sensor histidine kinase RcsC"/>
    <property type="match status" value="1"/>
</dbReference>
<feature type="coiled-coil region" evidence="16">
    <location>
        <begin position="512"/>
        <end position="539"/>
    </location>
</feature>
<proteinExistence type="predicted"/>
<evidence type="ECO:0000256" key="1">
    <source>
        <dbReference type="ARBA" id="ARBA00000085"/>
    </source>
</evidence>
<dbReference type="Pfam" id="PF00072">
    <property type="entry name" value="Response_reg"/>
    <property type="match status" value="1"/>
</dbReference>
<dbReference type="Pfam" id="PF12860">
    <property type="entry name" value="PAS_7"/>
    <property type="match status" value="1"/>
</dbReference>
<dbReference type="FunFam" id="1.10.287.130:FF:000003">
    <property type="entry name" value="Histidine kinase"/>
    <property type="match status" value="1"/>
</dbReference>
<dbReference type="PROSITE" id="PS50894">
    <property type="entry name" value="HPT"/>
    <property type="match status" value="1"/>
</dbReference>
<evidence type="ECO:0000256" key="10">
    <source>
        <dbReference type="ARBA" id="ARBA00022840"/>
    </source>
</evidence>
<dbReference type="CDD" id="cd16922">
    <property type="entry name" value="HATPase_EvgS-ArcB-TorS-like"/>
    <property type="match status" value="1"/>
</dbReference>
<dbReference type="STRING" id="83401.SAMN05421742_101581"/>
<dbReference type="Gene3D" id="3.40.50.2300">
    <property type="match status" value="1"/>
</dbReference>
<evidence type="ECO:0000256" key="7">
    <source>
        <dbReference type="ARBA" id="ARBA00022692"/>
    </source>
</evidence>
<feature type="domain" description="HPt" evidence="24">
    <location>
        <begin position="1082"/>
        <end position="1180"/>
    </location>
</feature>
<dbReference type="InterPro" id="IPR036097">
    <property type="entry name" value="HisK_dim/P_sf"/>
</dbReference>
<dbReference type="InterPro" id="IPR013655">
    <property type="entry name" value="PAS_fold_3"/>
</dbReference>
<name>A0A1G7V9E0_9PROT</name>
<dbReference type="GO" id="GO:0005886">
    <property type="term" value="C:plasma membrane"/>
    <property type="evidence" value="ECO:0007669"/>
    <property type="project" value="UniProtKB-SubCell"/>
</dbReference>
<dbReference type="Proteomes" id="UP000217076">
    <property type="component" value="Unassembled WGS sequence"/>
</dbReference>
<feature type="domain" description="Response regulatory" evidence="20">
    <location>
        <begin position="922"/>
        <end position="1042"/>
    </location>
</feature>
<evidence type="ECO:0000313" key="26">
    <source>
        <dbReference type="Proteomes" id="UP000217076"/>
    </source>
</evidence>
<evidence type="ECO:0000259" key="22">
    <source>
        <dbReference type="PROSITE" id="PS50113"/>
    </source>
</evidence>
<organism evidence="25 26">
    <name type="scientific">Roseospirillum parvum</name>
    <dbReference type="NCBI Taxonomy" id="83401"/>
    <lineage>
        <taxon>Bacteria</taxon>
        <taxon>Pseudomonadati</taxon>
        <taxon>Pseudomonadota</taxon>
        <taxon>Alphaproteobacteria</taxon>
        <taxon>Rhodospirillales</taxon>
        <taxon>Rhodospirillaceae</taxon>
        <taxon>Roseospirillum</taxon>
    </lineage>
</organism>
<dbReference type="PANTHER" id="PTHR45339">
    <property type="entry name" value="HYBRID SIGNAL TRANSDUCTION HISTIDINE KINASE J"/>
    <property type="match status" value="1"/>
</dbReference>
<dbReference type="SMART" id="SM00073">
    <property type="entry name" value="HPT"/>
    <property type="match status" value="1"/>
</dbReference>
<dbReference type="Gene3D" id="3.30.450.20">
    <property type="entry name" value="PAS domain"/>
    <property type="match status" value="3"/>
</dbReference>
<comment type="subcellular location">
    <subcellularLocation>
        <location evidence="2">Cell membrane</location>
        <topology evidence="2">Multi-pass membrane protein</topology>
    </subcellularLocation>
</comment>
<evidence type="ECO:0000256" key="14">
    <source>
        <dbReference type="PROSITE-ProRule" id="PRU00110"/>
    </source>
</evidence>
<keyword evidence="10" id="KW-0067">ATP-binding</keyword>
<dbReference type="NCBIfam" id="TIGR00229">
    <property type="entry name" value="sensory_box"/>
    <property type="match status" value="3"/>
</dbReference>
<dbReference type="GO" id="GO:0005524">
    <property type="term" value="F:ATP binding"/>
    <property type="evidence" value="ECO:0007669"/>
    <property type="project" value="UniProtKB-KW"/>
</dbReference>
<evidence type="ECO:0000313" key="25">
    <source>
        <dbReference type="EMBL" id="SDG56188.1"/>
    </source>
</evidence>
<evidence type="ECO:0000256" key="8">
    <source>
        <dbReference type="ARBA" id="ARBA00022741"/>
    </source>
</evidence>
<dbReference type="InterPro" id="IPR005467">
    <property type="entry name" value="His_kinase_dom"/>
</dbReference>
<dbReference type="PRINTS" id="PR00344">
    <property type="entry name" value="BCTRLSENSOR"/>
</dbReference>
<dbReference type="InterPro" id="IPR003594">
    <property type="entry name" value="HATPase_dom"/>
</dbReference>
<dbReference type="InterPro" id="IPR035965">
    <property type="entry name" value="PAS-like_dom_sf"/>
</dbReference>
<dbReference type="InterPro" id="IPR000014">
    <property type="entry name" value="PAS"/>
</dbReference>
<dbReference type="SMART" id="SM00388">
    <property type="entry name" value="HisKA"/>
    <property type="match status" value="1"/>
</dbReference>
<dbReference type="RefSeq" id="WP_092615071.1">
    <property type="nucleotide sequence ID" value="NZ_FNCV01000001.1"/>
</dbReference>
<keyword evidence="26" id="KW-1185">Reference proteome</keyword>
<keyword evidence="12" id="KW-0902">Two-component regulatory system</keyword>
<dbReference type="Pfam" id="PF02518">
    <property type="entry name" value="HATPase_c"/>
    <property type="match status" value="1"/>
</dbReference>
<feature type="modified residue" description="4-aspartylphosphate" evidence="15">
    <location>
        <position position="975"/>
    </location>
</feature>
<dbReference type="SUPFAM" id="SSF55874">
    <property type="entry name" value="ATPase domain of HSP90 chaperone/DNA topoisomerase II/histidine kinase"/>
    <property type="match status" value="1"/>
</dbReference>
<dbReference type="Gene3D" id="6.10.340.10">
    <property type="match status" value="1"/>
</dbReference>
<dbReference type="CDD" id="cd00082">
    <property type="entry name" value="HisKA"/>
    <property type="match status" value="1"/>
</dbReference>
<feature type="transmembrane region" description="Helical" evidence="18">
    <location>
        <begin position="146"/>
        <end position="166"/>
    </location>
</feature>
<dbReference type="PROSITE" id="PS50110">
    <property type="entry name" value="RESPONSE_REGULATORY"/>
    <property type="match status" value="1"/>
</dbReference>
<dbReference type="CDD" id="cd00130">
    <property type="entry name" value="PAS"/>
    <property type="match status" value="2"/>
</dbReference>
<dbReference type="CDD" id="cd06225">
    <property type="entry name" value="HAMP"/>
    <property type="match status" value="1"/>
</dbReference>
<evidence type="ECO:0000256" key="15">
    <source>
        <dbReference type="PROSITE-ProRule" id="PRU00169"/>
    </source>
</evidence>
<dbReference type="InterPro" id="IPR011006">
    <property type="entry name" value="CheY-like_superfamily"/>
</dbReference>
<evidence type="ECO:0000256" key="12">
    <source>
        <dbReference type="ARBA" id="ARBA00023012"/>
    </source>
</evidence>
<evidence type="ECO:0000259" key="24">
    <source>
        <dbReference type="PROSITE" id="PS50894"/>
    </source>
</evidence>
<evidence type="ECO:0000259" key="19">
    <source>
        <dbReference type="PROSITE" id="PS50109"/>
    </source>
</evidence>
<dbReference type="SUPFAM" id="SSF47226">
    <property type="entry name" value="Histidine-containing phosphotransfer domain, HPT domain"/>
    <property type="match status" value="1"/>
</dbReference>
<comment type="catalytic activity">
    <reaction evidence="1">
        <text>ATP + protein L-histidine = ADP + protein N-phospho-L-histidine.</text>
        <dbReference type="EC" id="2.7.13.3"/>
    </reaction>
</comment>
<keyword evidence="4" id="KW-1003">Cell membrane</keyword>
<feature type="domain" description="PAC" evidence="22">
    <location>
        <begin position="470"/>
        <end position="521"/>
    </location>
</feature>
<keyword evidence="5 15" id="KW-0597">Phosphoprotein</keyword>
<evidence type="ECO:0000259" key="20">
    <source>
        <dbReference type="PROSITE" id="PS50110"/>
    </source>
</evidence>
<feature type="domain" description="HAMP" evidence="23">
    <location>
        <begin position="170"/>
        <end position="221"/>
    </location>
</feature>
<dbReference type="InterPro" id="IPR000700">
    <property type="entry name" value="PAS-assoc_C"/>
</dbReference>
<evidence type="ECO:0000259" key="21">
    <source>
        <dbReference type="PROSITE" id="PS50112"/>
    </source>
</evidence>
<evidence type="ECO:0000256" key="18">
    <source>
        <dbReference type="SAM" id="Phobius"/>
    </source>
</evidence>
<dbReference type="InterPro" id="IPR004358">
    <property type="entry name" value="Sig_transdc_His_kin-like_C"/>
</dbReference>
<feature type="region of interest" description="Disordered" evidence="17">
    <location>
        <begin position="1047"/>
        <end position="1067"/>
    </location>
</feature>
<dbReference type="PROSITE" id="PS50109">
    <property type="entry name" value="HIS_KIN"/>
    <property type="match status" value="1"/>
</dbReference>
<dbReference type="Pfam" id="PF00512">
    <property type="entry name" value="HisKA"/>
    <property type="match status" value="1"/>
</dbReference>
<keyword evidence="13 18" id="KW-0472">Membrane</keyword>
<dbReference type="SUPFAM" id="SSF47384">
    <property type="entry name" value="Homodimeric domain of signal transducing histidine kinase"/>
    <property type="match status" value="1"/>
</dbReference>
<evidence type="ECO:0000256" key="11">
    <source>
        <dbReference type="ARBA" id="ARBA00022989"/>
    </source>
</evidence>
<feature type="modified residue" description="Phosphohistidine" evidence="14">
    <location>
        <position position="1121"/>
    </location>
</feature>
<dbReference type="InterPro" id="IPR003660">
    <property type="entry name" value="HAMP_dom"/>
</dbReference>
<protein>
    <recommendedName>
        <fullName evidence="3">histidine kinase</fullName>
        <ecNumber evidence="3">2.7.13.3</ecNumber>
    </recommendedName>
</protein>
<dbReference type="EMBL" id="FNCV01000001">
    <property type="protein sequence ID" value="SDG56188.1"/>
    <property type="molecule type" value="Genomic_DNA"/>
</dbReference>
<dbReference type="PROSITE" id="PS50885">
    <property type="entry name" value="HAMP"/>
    <property type="match status" value="1"/>
</dbReference>
<dbReference type="GO" id="GO:0000155">
    <property type="term" value="F:phosphorelay sensor kinase activity"/>
    <property type="evidence" value="ECO:0007669"/>
    <property type="project" value="InterPro"/>
</dbReference>
<sequence>MLKSLTAKLMIGFLALVLSTMALLFGFLEYRFYASQQAALAQDMRAFMTIQGATLSEPLWEFDTPQLEAMLAIMARNSIVRRLEVTDLGGRTLAAVGSPPAAPPAAHLHHEVAISHQVTPVRSEPVGRLIATFSDAQIQSTVRARVISDVVALGLLTLMLAFGSVVSARRLLGRPLARLGAAIEQTRSGRRVTVDWGSDDELGRVIAAFNQMQTDQIAAEAEIARYRNHLESLVRERTAELEEKRAILQTVLDAMEQGLVAFDSDLKLVACNQNFLDIRDYPAELAVPDTPFEAFMRHDLERGEFIDGDDDPEAMLQALIAQARRFQPHSFERKRGNGRFIEVRGGPIPGGGFVSTYTDITERKRTEQALKIALEDNRRQTERFRNLTVNLPAMVFQFVPLASLEAHHRSPGETLIHIFYASPYMLDTFGVAEDAGPETLTEVFHDRVHPEDREVVERTLTEVLTTRGFWYQTFRILTPEGETVWLEVAARAYERPDGSVQWDGLGLDITKRRQAENDLARARDAAERARQQITDISNTVPVALFQFRRTSDGRTYYSFVSRKAADLLGMTSDQLMADPERRWQQVAPEDRAPIKEMDQQAIRDGKSTSFEFRHRSRGEERWIAVETFAQAIRDGSVVWNGYWQDITDKKMAELQLERAKELAEEASRLKSDFLANMSHEIRTPMNAILGMAHLALDSDLSGRQRDYVEKIQKAAHALLGILNDVLDFSKIEAGKLSMETVDFDLAEVLDTLATLFEHRAQDKGLSLTIEAAPGLPRVLAGDPLRLGQVLTNLVGNALKFTDSGGVTVRLERLPDPDPGVVLVKAMVSDTGIGLSEEQQGRLFQAFSQADSSTTRRYGGTGLGLSICKRLVELMGGTIWVESQPGAGSTFAFTLRLAPARSSRHPGAPPVGSADTTRLGGQRVLLVEDNPTNREIAVALLGKVGISADTAANGRIALDMLKDSPDPLPWQAVLMDLQMPEMDGWETTRRLRANERFADLPIIAMTAHAMAEERQRTTRAGMAGHITKPIDPNVLYAVLAGVLPAGEAAPSAPAAVPTPDPPDGLPAIPGFDTAQGLARMGGDLDLYRKLLRRFAREQADTLDALTADLEAGDTTAAMRRVHTLKGLAGSLGHGALGKAAAALEARLRVAPTKVHDDPAMADLAEHLSQATTAIALALPGAEARPAPTPTAAADPARVADQMARLDSLLAAADGAAVDLFAELRHDLAEALPADALHRLGEHIDGFDFDAARAEIARFRAPSAGEPP</sequence>
<keyword evidence="16" id="KW-0175">Coiled coil</keyword>
<evidence type="ECO:0000256" key="17">
    <source>
        <dbReference type="SAM" id="MobiDB-lite"/>
    </source>
</evidence>
<evidence type="ECO:0000256" key="13">
    <source>
        <dbReference type="ARBA" id="ARBA00023136"/>
    </source>
</evidence>
<feature type="domain" description="Histidine kinase" evidence="19">
    <location>
        <begin position="676"/>
        <end position="898"/>
    </location>
</feature>
<dbReference type="Pfam" id="PF01627">
    <property type="entry name" value="Hpt"/>
    <property type="match status" value="1"/>
</dbReference>
<feature type="coiled-coil region" evidence="16">
    <location>
        <begin position="649"/>
        <end position="676"/>
    </location>
</feature>
<dbReference type="EC" id="2.7.13.3" evidence="3"/>
<feature type="transmembrane region" description="Helical" evidence="18">
    <location>
        <begin position="6"/>
        <end position="28"/>
    </location>
</feature>
<accession>A0A1G7V9E0</accession>
<dbReference type="InterPro" id="IPR008207">
    <property type="entry name" value="Sig_transdc_His_kin_Hpt_dom"/>
</dbReference>
<dbReference type="InterPro" id="IPR003661">
    <property type="entry name" value="HisK_dim/P_dom"/>
</dbReference>
<evidence type="ECO:0000256" key="5">
    <source>
        <dbReference type="ARBA" id="ARBA00022553"/>
    </source>
</evidence>
<keyword evidence="6" id="KW-0808">Transferase</keyword>
<dbReference type="Gene3D" id="3.30.565.10">
    <property type="entry name" value="Histidine kinase-like ATPase, C-terminal domain"/>
    <property type="match status" value="1"/>
</dbReference>
<evidence type="ECO:0000256" key="9">
    <source>
        <dbReference type="ARBA" id="ARBA00022777"/>
    </source>
</evidence>
<dbReference type="PANTHER" id="PTHR45339:SF1">
    <property type="entry name" value="HYBRID SIGNAL TRANSDUCTION HISTIDINE KINASE J"/>
    <property type="match status" value="1"/>
</dbReference>
<keyword evidence="8" id="KW-0547">Nucleotide-binding</keyword>
<evidence type="ECO:0000256" key="6">
    <source>
        <dbReference type="ARBA" id="ARBA00022679"/>
    </source>
</evidence>
<dbReference type="PROSITE" id="PS50113">
    <property type="entry name" value="PAC"/>
    <property type="match status" value="1"/>
</dbReference>
<evidence type="ECO:0000256" key="3">
    <source>
        <dbReference type="ARBA" id="ARBA00012438"/>
    </source>
</evidence>
<dbReference type="SUPFAM" id="SSF52172">
    <property type="entry name" value="CheY-like"/>
    <property type="match status" value="1"/>
</dbReference>
<dbReference type="SMART" id="SM00448">
    <property type="entry name" value="REC"/>
    <property type="match status" value="1"/>
</dbReference>
<keyword evidence="11 18" id="KW-1133">Transmembrane helix</keyword>
<dbReference type="PROSITE" id="PS50112">
    <property type="entry name" value="PAS"/>
    <property type="match status" value="1"/>
</dbReference>
<evidence type="ECO:0000256" key="4">
    <source>
        <dbReference type="ARBA" id="ARBA00022475"/>
    </source>
</evidence>
<dbReference type="InterPro" id="IPR001789">
    <property type="entry name" value="Sig_transdc_resp-reg_receiver"/>
</dbReference>
<evidence type="ECO:0000259" key="23">
    <source>
        <dbReference type="PROSITE" id="PS50885"/>
    </source>
</evidence>
<dbReference type="SMART" id="SM00387">
    <property type="entry name" value="HATPase_c"/>
    <property type="match status" value="1"/>
</dbReference>
<dbReference type="Pfam" id="PF00672">
    <property type="entry name" value="HAMP"/>
    <property type="match status" value="1"/>
</dbReference>
<gene>
    <name evidence="25" type="ORF">SAMN05421742_101581</name>
</gene>
<evidence type="ECO:0000256" key="16">
    <source>
        <dbReference type="SAM" id="Coils"/>
    </source>
</evidence>
<dbReference type="CDD" id="cd17546">
    <property type="entry name" value="REC_hyHK_CKI1_RcsC-like"/>
    <property type="match status" value="1"/>
</dbReference>
<keyword evidence="9" id="KW-0418">Kinase</keyword>
<keyword evidence="7 18" id="KW-0812">Transmembrane</keyword>
<dbReference type="OrthoDB" id="9810730at2"/>
<dbReference type="Gene3D" id="1.10.287.130">
    <property type="match status" value="1"/>
</dbReference>
<dbReference type="InterPro" id="IPR036890">
    <property type="entry name" value="HATPase_C_sf"/>
</dbReference>
<feature type="domain" description="PAS" evidence="21">
    <location>
        <begin position="529"/>
        <end position="605"/>
    </location>
</feature>
<feature type="coiled-coil region" evidence="16">
    <location>
        <begin position="216"/>
        <end position="243"/>
    </location>
</feature>
<dbReference type="InterPro" id="IPR036641">
    <property type="entry name" value="HPT_dom_sf"/>
</dbReference>
<dbReference type="Gene3D" id="1.20.120.160">
    <property type="entry name" value="HPT domain"/>
    <property type="match status" value="1"/>
</dbReference>